<dbReference type="PANTHER" id="PTHR11527">
    <property type="entry name" value="HEAT-SHOCK PROTEIN 20 FAMILY MEMBER"/>
    <property type="match status" value="1"/>
</dbReference>
<dbReference type="InterPro" id="IPR008978">
    <property type="entry name" value="HSP20-like_chaperone"/>
</dbReference>
<feature type="domain" description="SHSP" evidence="3">
    <location>
        <begin position="21"/>
        <end position="132"/>
    </location>
</feature>
<proteinExistence type="inferred from homology"/>
<gene>
    <name evidence="4" type="ORF">CKO40_10440</name>
</gene>
<evidence type="ECO:0000256" key="1">
    <source>
        <dbReference type="PROSITE-ProRule" id="PRU00285"/>
    </source>
</evidence>
<accession>A0AAJ0X9L7</accession>
<dbReference type="EMBL" id="NRSJ01000016">
    <property type="protein sequence ID" value="MBK1704944.1"/>
    <property type="molecule type" value="Genomic_DNA"/>
</dbReference>
<dbReference type="PROSITE" id="PS01031">
    <property type="entry name" value="SHSP"/>
    <property type="match status" value="1"/>
</dbReference>
<evidence type="ECO:0000259" key="3">
    <source>
        <dbReference type="PROSITE" id="PS01031"/>
    </source>
</evidence>
<dbReference type="RefSeq" id="WP_200346157.1">
    <property type="nucleotide sequence ID" value="NZ_NRSJ01000016.1"/>
</dbReference>
<dbReference type="CDD" id="cd06464">
    <property type="entry name" value="ACD_sHsps-like"/>
    <property type="match status" value="1"/>
</dbReference>
<reference evidence="4" key="1">
    <citation type="submission" date="2017-08" db="EMBL/GenBank/DDBJ databases">
        <authorList>
            <person name="Imhoff J.F."/>
            <person name="Rahn T."/>
            <person name="Kuenzel S."/>
            <person name="Neulinger S.C."/>
        </authorList>
    </citation>
    <scope>NUCLEOTIDE SEQUENCE</scope>
    <source>
        <strain evidence="4">DSM 11080</strain>
    </source>
</reference>
<dbReference type="InterPro" id="IPR002068">
    <property type="entry name" value="A-crystallin/Hsp20_dom"/>
</dbReference>
<organism evidence="4 5">
    <name type="scientific">Halochromatium glycolicum</name>
    <dbReference type="NCBI Taxonomy" id="85075"/>
    <lineage>
        <taxon>Bacteria</taxon>
        <taxon>Pseudomonadati</taxon>
        <taxon>Pseudomonadota</taxon>
        <taxon>Gammaproteobacteria</taxon>
        <taxon>Chromatiales</taxon>
        <taxon>Chromatiaceae</taxon>
        <taxon>Halochromatium</taxon>
    </lineage>
</organism>
<keyword evidence="5" id="KW-1185">Reference proteome</keyword>
<dbReference type="Proteomes" id="UP001296776">
    <property type="component" value="Unassembled WGS sequence"/>
</dbReference>
<name>A0AAJ0X9L7_9GAMM</name>
<reference evidence="4" key="2">
    <citation type="journal article" date="2020" name="Microorganisms">
        <title>Osmotic Adaptation and Compatible Solute Biosynthesis of Phototrophic Bacteria as Revealed from Genome Analyses.</title>
        <authorList>
            <person name="Imhoff J.F."/>
            <person name="Rahn T."/>
            <person name="Kunzel S."/>
            <person name="Keller A."/>
            <person name="Neulinger S.C."/>
        </authorList>
    </citation>
    <scope>NUCLEOTIDE SEQUENCE</scope>
    <source>
        <strain evidence="4">DSM 11080</strain>
    </source>
</reference>
<sequence length="132" mass="14983">MNEQTEMTTRQEDGALRAPTERELILRPAVDIFEDANAIVVEADMPGVAKDRLDIQVDRNSLTLEGEVAITMPEGMRALYADVRGTRYRRNFSLSSELDTEQVEANLKDGLLRVRIPKRAELQPRKIEVKTD</sequence>
<dbReference type="AlphaFoldDB" id="A0AAJ0X9L7"/>
<dbReference type="SUPFAM" id="SSF49764">
    <property type="entry name" value="HSP20-like chaperones"/>
    <property type="match status" value="1"/>
</dbReference>
<dbReference type="Pfam" id="PF00011">
    <property type="entry name" value="HSP20"/>
    <property type="match status" value="1"/>
</dbReference>
<evidence type="ECO:0000313" key="5">
    <source>
        <dbReference type="Proteomes" id="UP001296776"/>
    </source>
</evidence>
<evidence type="ECO:0000313" key="4">
    <source>
        <dbReference type="EMBL" id="MBK1704944.1"/>
    </source>
</evidence>
<comment type="similarity">
    <text evidence="1 2">Belongs to the small heat shock protein (HSP20) family.</text>
</comment>
<protein>
    <submittedName>
        <fullName evidence="4">Heat-shock protein</fullName>
    </submittedName>
</protein>
<comment type="caution">
    <text evidence="4">The sequence shown here is derived from an EMBL/GenBank/DDBJ whole genome shotgun (WGS) entry which is preliminary data.</text>
</comment>
<dbReference type="Gene3D" id="2.60.40.790">
    <property type="match status" value="1"/>
</dbReference>
<dbReference type="InterPro" id="IPR031107">
    <property type="entry name" value="Small_HSP"/>
</dbReference>
<evidence type="ECO:0000256" key="2">
    <source>
        <dbReference type="RuleBase" id="RU003616"/>
    </source>
</evidence>